<dbReference type="RefSeq" id="XP_067816616.1">
    <property type="nucleotide sequence ID" value="XM_067964275.1"/>
</dbReference>
<reference evidence="7 8" key="1">
    <citation type="journal article" date="2021" name="Genome Biol.">
        <title>AFLAP: assembly-free linkage analysis pipeline using k-mers from genome sequencing data.</title>
        <authorList>
            <person name="Fletcher K."/>
            <person name="Zhang L."/>
            <person name="Gil J."/>
            <person name="Han R."/>
            <person name="Cavanaugh K."/>
            <person name="Michelmore R."/>
        </authorList>
    </citation>
    <scope>NUCLEOTIDE SEQUENCE [LARGE SCALE GENOMIC DNA]</scope>
    <source>
        <strain evidence="7 8">SF5</strain>
    </source>
</reference>
<evidence type="ECO:0000256" key="3">
    <source>
        <dbReference type="ARBA" id="ARBA00022576"/>
    </source>
</evidence>
<dbReference type="PANTHER" id="PTHR46383:SF1">
    <property type="entry name" value="ASPARTATE AMINOTRANSFERASE"/>
    <property type="match status" value="1"/>
</dbReference>
<protein>
    <recommendedName>
        <fullName evidence="6">Aminotransferase class I/classII large domain-containing protein</fullName>
    </recommendedName>
</protein>
<name>A0A976FI15_BRELC</name>
<dbReference type="FunFam" id="3.40.640.10:FF:000033">
    <property type="entry name" value="Aspartate aminotransferase"/>
    <property type="match status" value="1"/>
</dbReference>
<dbReference type="InterPro" id="IPR045865">
    <property type="entry name" value="ACT-like_dom_sf"/>
</dbReference>
<evidence type="ECO:0000256" key="2">
    <source>
        <dbReference type="ARBA" id="ARBA00007441"/>
    </source>
</evidence>
<dbReference type="PROSITE" id="PS00105">
    <property type="entry name" value="AA_TRANSFER_CLASS_1"/>
    <property type="match status" value="1"/>
</dbReference>
<dbReference type="OrthoDB" id="2414662at2759"/>
<dbReference type="Gene3D" id="3.40.640.10">
    <property type="entry name" value="Type I PLP-dependent aspartate aminotransferase-like (Major domain)"/>
    <property type="match status" value="1"/>
</dbReference>
<dbReference type="GO" id="GO:0033853">
    <property type="term" value="F:aspartate-prephenate aminotransferase activity"/>
    <property type="evidence" value="ECO:0007669"/>
    <property type="project" value="UniProtKB-ARBA"/>
</dbReference>
<dbReference type="CDD" id="cd00609">
    <property type="entry name" value="AAT_like"/>
    <property type="match status" value="1"/>
</dbReference>
<dbReference type="Pfam" id="PF00155">
    <property type="entry name" value="Aminotran_1_2"/>
    <property type="match status" value="1"/>
</dbReference>
<dbReference type="Proteomes" id="UP000294530">
    <property type="component" value="Unassembled WGS sequence"/>
</dbReference>
<dbReference type="InterPro" id="IPR050596">
    <property type="entry name" value="AspAT/PAT-like"/>
</dbReference>
<keyword evidence="4" id="KW-0808">Transferase</keyword>
<dbReference type="EMBL" id="SHOA02000014">
    <property type="protein sequence ID" value="TDH67117.1"/>
    <property type="molecule type" value="Genomic_DNA"/>
</dbReference>
<dbReference type="GO" id="GO:0033854">
    <property type="term" value="F:glutamate-prephenate aminotransferase activity"/>
    <property type="evidence" value="ECO:0007669"/>
    <property type="project" value="UniProtKB-ARBA"/>
</dbReference>
<evidence type="ECO:0000256" key="5">
    <source>
        <dbReference type="ARBA" id="ARBA00022898"/>
    </source>
</evidence>
<dbReference type="GO" id="GO:0006520">
    <property type="term" value="P:amino acid metabolic process"/>
    <property type="evidence" value="ECO:0007669"/>
    <property type="project" value="InterPro"/>
</dbReference>
<dbReference type="CDD" id="cd04905">
    <property type="entry name" value="ACT_CM-PDT"/>
    <property type="match status" value="1"/>
</dbReference>
<dbReference type="InterPro" id="IPR004839">
    <property type="entry name" value="Aminotransferase_I/II_large"/>
</dbReference>
<keyword evidence="8" id="KW-1185">Reference proteome</keyword>
<sequence length="909" mass="103009">MTLVKIISTERLKTSLVFGFKDSLFSGMRTHTLAVFAHYNLDLIKIEIRPCSSETFNQTSEVTMQSNRYQYFFYVDVQRDLTDNSLSKAINRLSELCVFMRILGTCAILHSKDSMATAQLLPKTTRVQTPMQPSMSDKYPLNPIFQKVTVSKTMLIHGQTKQMEAEGKKVWSLCVGEPDYNPQERVLAAGAKAMLDGNIKYTHMKGLVELRDLISTYLQKAKGLQYDPATEILVSNGAQQSVYQALYTVCCPGQKVIIPTPYWLNYPEIVKLVYAEPVPLRTTIEENYLINPKKLKKTLTMHPDTKANILCNPNNPSGTLHSPEHLERIAAVLRKPQFCHVVVISDEIYEQLLYQDEGVPERKHVSFAALPGMFQRTLIVNGFSKAHAMTGLRVGYLAAPKHFIDPCTILQAQVTSCPNTIGQVAAVEALKYELESMANGKRRITKVMKNLDIKRRYIVKRLTAMQNVRFAYPTSAFYVFLDLSSYFKEKKLLFLTNAVDDLCAYLLREKHVAVVPGSEFGDEFGMRISYASSMEAIKHAMDRLESLMGAKSKIAYESDKSKEIAHKMVDNSISSIGFERIEDASIDVKNQHVDLVIMSIETSFRGINDANYDLGLQCNLHFLSEYAQQATLTPEQQLDQYQHNRFFLLPNTYGMTLDKIISTERLKTSLVFGFKDSLFSGMLTHALAVFAHYNLDLIKIEIRPCSSETFNQTSEVTMQSNRYQYFFYVDVQRDLTDNSLSKAINRLSELCHVAVVPGSEFGDEFGMRISYASSMEAIKHAMDRLESPLDSLRIEDASIDVKNQHVDLAILSIGTSFRGINDANNDLGLQCNLHFLSEYTQQATLTPEQQLDQYQHNRFFLLSNTYGMTLDKIISTERLKTSLVFSFKDSLFSGMLTHALAVFAHYNLD</sequence>
<comment type="caution">
    <text evidence="7">The sequence shown here is derived from an EMBL/GenBank/DDBJ whole genome shotgun (WGS) entry which is preliminary data.</text>
</comment>
<dbReference type="InterPro" id="IPR015424">
    <property type="entry name" value="PyrdxlP-dep_Trfase"/>
</dbReference>
<evidence type="ECO:0000313" key="8">
    <source>
        <dbReference type="Proteomes" id="UP000294530"/>
    </source>
</evidence>
<comment type="cofactor">
    <cofactor evidence="1">
        <name>pyridoxal 5'-phosphate</name>
        <dbReference type="ChEBI" id="CHEBI:597326"/>
    </cofactor>
</comment>
<dbReference type="GeneID" id="94349946"/>
<evidence type="ECO:0000313" key="7">
    <source>
        <dbReference type="EMBL" id="TDH67117.1"/>
    </source>
</evidence>
<keyword evidence="5" id="KW-0663">Pyridoxal phosphate</keyword>
<dbReference type="GO" id="GO:0030170">
    <property type="term" value="F:pyridoxal phosphate binding"/>
    <property type="evidence" value="ECO:0007669"/>
    <property type="project" value="InterPro"/>
</dbReference>
<proteinExistence type="inferred from homology"/>
<accession>A0A976FI15</accession>
<dbReference type="Gene3D" id="3.30.70.260">
    <property type="match status" value="2"/>
</dbReference>
<dbReference type="InterPro" id="IPR015422">
    <property type="entry name" value="PyrdxlP-dep_Trfase_small"/>
</dbReference>
<keyword evidence="3" id="KW-0032">Aminotransferase</keyword>
<feature type="domain" description="Aminotransferase class I/classII large" evidence="6">
    <location>
        <begin position="169"/>
        <end position="544"/>
    </location>
</feature>
<dbReference type="SUPFAM" id="SSF55021">
    <property type="entry name" value="ACT-like"/>
    <property type="match status" value="2"/>
</dbReference>
<organism evidence="7 8">
    <name type="scientific">Bremia lactucae</name>
    <name type="common">Lettuce downy mildew</name>
    <dbReference type="NCBI Taxonomy" id="4779"/>
    <lineage>
        <taxon>Eukaryota</taxon>
        <taxon>Sar</taxon>
        <taxon>Stramenopiles</taxon>
        <taxon>Oomycota</taxon>
        <taxon>Peronosporomycetes</taxon>
        <taxon>Peronosporales</taxon>
        <taxon>Peronosporaceae</taxon>
        <taxon>Bremia</taxon>
    </lineage>
</organism>
<dbReference type="KEGG" id="blac:94349946"/>
<dbReference type="Gene3D" id="3.90.1150.10">
    <property type="entry name" value="Aspartate Aminotransferase, domain 1"/>
    <property type="match status" value="1"/>
</dbReference>
<comment type="similarity">
    <text evidence="2">Belongs to the class-I pyridoxal-phosphate-dependent aminotransferase family.</text>
</comment>
<dbReference type="InterPro" id="IPR004838">
    <property type="entry name" value="NHTrfase_class1_PyrdxlP-BS"/>
</dbReference>
<dbReference type="InterPro" id="IPR015421">
    <property type="entry name" value="PyrdxlP-dep_Trfase_major"/>
</dbReference>
<evidence type="ECO:0000256" key="1">
    <source>
        <dbReference type="ARBA" id="ARBA00001933"/>
    </source>
</evidence>
<evidence type="ECO:0000256" key="4">
    <source>
        <dbReference type="ARBA" id="ARBA00022679"/>
    </source>
</evidence>
<dbReference type="PANTHER" id="PTHR46383">
    <property type="entry name" value="ASPARTATE AMINOTRANSFERASE"/>
    <property type="match status" value="1"/>
</dbReference>
<dbReference type="SUPFAM" id="SSF53383">
    <property type="entry name" value="PLP-dependent transferases"/>
    <property type="match status" value="1"/>
</dbReference>
<gene>
    <name evidence="7" type="ORF">CCR75_006204</name>
</gene>
<evidence type="ECO:0000259" key="6">
    <source>
        <dbReference type="Pfam" id="PF00155"/>
    </source>
</evidence>
<dbReference type="AlphaFoldDB" id="A0A976FI15"/>